<dbReference type="PROSITE" id="PS51904">
    <property type="entry name" value="GLYCOSYL_HYDROL_F25_2"/>
    <property type="match status" value="1"/>
</dbReference>
<dbReference type="RefSeq" id="WP_160625061.1">
    <property type="nucleotide sequence ID" value="NZ_WUUQ01000002.1"/>
</dbReference>
<dbReference type="PANTHER" id="PTHR34135">
    <property type="entry name" value="LYSOZYME"/>
    <property type="match status" value="1"/>
</dbReference>
<dbReference type="GO" id="GO:0003796">
    <property type="term" value="F:lysozyme activity"/>
    <property type="evidence" value="ECO:0007669"/>
    <property type="project" value="InterPro"/>
</dbReference>
<dbReference type="Pfam" id="PF01183">
    <property type="entry name" value="Glyco_hydro_25"/>
    <property type="match status" value="1"/>
</dbReference>
<dbReference type="InterPro" id="IPR017853">
    <property type="entry name" value="GH"/>
</dbReference>
<dbReference type="PANTHER" id="PTHR34135:SF2">
    <property type="entry name" value="LYSOZYME"/>
    <property type="match status" value="1"/>
</dbReference>
<comment type="caution">
    <text evidence="2">The sequence shown here is derived from an EMBL/GenBank/DDBJ whole genome shotgun (WGS) entry which is preliminary data.</text>
</comment>
<dbReference type="CDD" id="cd06414">
    <property type="entry name" value="GH25_LytC-like"/>
    <property type="match status" value="1"/>
</dbReference>
<dbReference type="GO" id="GO:0009253">
    <property type="term" value="P:peptidoglycan catabolic process"/>
    <property type="evidence" value="ECO:0007669"/>
    <property type="project" value="InterPro"/>
</dbReference>
<proteinExistence type="inferred from homology"/>
<dbReference type="SUPFAM" id="SSF51445">
    <property type="entry name" value="(Trans)glycosidases"/>
    <property type="match status" value="1"/>
</dbReference>
<evidence type="ECO:0000313" key="2">
    <source>
        <dbReference type="EMBL" id="MXQ73624.1"/>
    </source>
</evidence>
<dbReference type="GO" id="GO:0016052">
    <property type="term" value="P:carbohydrate catabolic process"/>
    <property type="evidence" value="ECO:0007669"/>
    <property type="project" value="TreeGrafter"/>
</dbReference>
<dbReference type="EMBL" id="WUUQ01000002">
    <property type="protein sequence ID" value="MXQ73624.1"/>
    <property type="molecule type" value="Genomic_DNA"/>
</dbReference>
<evidence type="ECO:0000313" key="3">
    <source>
        <dbReference type="Proteomes" id="UP000434036"/>
    </source>
</evidence>
<protein>
    <submittedName>
        <fullName evidence="2">Uncharacterized protein</fullName>
    </submittedName>
</protein>
<reference evidence="2 3" key="1">
    <citation type="submission" date="2019-12" db="EMBL/GenBank/DDBJ databases">
        <authorList>
            <person name="Yang R."/>
        </authorList>
    </citation>
    <scope>NUCLEOTIDE SEQUENCE [LARGE SCALE GENOMIC DNA]</scope>
    <source>
        <strain evidence="2 3">DONG20-135</strain>
    </source>
</reference>
<evidence type="ECO:0000256" key="1">
    <source>
        <dbReference type="ARBA" id="ARBA00010646"/>
    </source>
</evidence>
<dbReference type="AlphaFoldDB" id="A0A6N8U8E4"/>
<organism evidence="2 3">
    <name type="scientific">Copranaerobaculum intestinale</name>
    <dbReference type="NCBI Taxonomy" id="2692629"/>
    <lineage>
        <taxon>Bacteria</taxon>
        <taxon>Bacillati</taxon>
        <taxon>Bacillota</taxon>
        <taxon>Erysipelotrichia</taxon>
        <taxon>Erysipelotrichales</taxon>
        <taxon>Erysipelotrichaceae</taxon>
        <taxon>Copranaerobaculum</taxon>
    </lineage>
</organism>
<gene>
    <name evidence="2" type="ORF">GSF08_06710</name>
</gene>
<keyword evidence="3" id="KW-1185">Reference proteome</keyword>
<comment type="similarity">
    <text evidence="1">Belongs to the glycosyl hydrolase 25 family.</text>
</comment>
<dbReference type="GO" id="GO:0016998">
    <property type="term" value="P:cell wall macromolecule catabolic process"/>
    <property type="evidence" value="ECO:0007669"/>
    <property type="project" value="InterPro"/>
</dbReference>
<reference evidence="2 3" key="2">
    <citation type="submission" date="2020-01" db="EMBL/GenBank/DDBJ databases">
        <title>Clostridiaceae sp. nov. isolated from the gut of human by culturomics.</title>
        <authorList>
            <person name="Chang Y."/>
        </authorList>
    </citation>
    <scope>NUCLEOTIDE SEQUENCE [LARGE SCALE GENOMIC DNA]</scope>
    <source>
        <strain evidence="2 3">DONG20-135</strain>
    </source>
</reference>
<accession>A0A6N8U8E4</accession>
<dbReference type="Proteomes" id="UP000434036">
    <property type="component" value="Unassembled WGS sequence"/>
</dbReference>
<sequence>MAYSGIDVSEFQGDINWSGVKAAGIQFAIIRAGFGSFPQGRKDRKFDQNMKNAEAAGMAVGVYWYSYATTVQLAKQEAENFLSTIRGYRFAYPVYMDFEDDSQRPLTTQQRTQIVETFCSIVEAAGYYTGIYANLYTFQNLLNLSELAKYDKWLAQWAATPTYGNEFGGLWQYTSSGLVNGISGRVDMDISYRNYPEIIKQAGLNGYGNNGGSTPDPLPEPPTKYQLHDYVTINGIYTSSDSTEKLKPSITGGTITKILSGHRNPYLLNNGSGWVNDGVIVASDSPTAFHVGEMVTPIRPVSYDGVPLLPDVINKSYPIIQLNGERAVLGAGLNTAFKTNNLKRSQAGVPQMIRVGSTVKIKPGALDYNGTALASFVYDNTYKVTELQGKRAVLSSINTAVNTDNLILVS</sequence>
<dbReference type="InterPro" id="IPR002053">
    <property type="entry name" value="Glyco_hydro_25"/>
</dbReference>
<name>A0A6N8U8E4_9FIRM</name>
<dbReference type="Gene3D" id="3.20.20.80">
    <property type="entry name" value="Glycosidases"/>
    <property type="match status" value="1"/>
</dbReference>